<keyword evidence="3 5" id="KW-1133">Transmembrane helix</keyword>
<dbReference type="Pfam" id="PF12698">
    <property type="entry name" value="ABC2_membrane_3"/>
    <property type="match status" value="1"/>
</dbReference>
<evidence type="ECO:0000256" key="2">
    <source>
        <dbReference type="ARBA" id="ARBA00022692"/>
    </source>
</evidence>
<evidence type="ECO:0000256" key="3">
    <source>
        <dbReference type="ARBA" id="ARBA00022989"/>
    </source>
</evidence>
<reference evidence="7" key="1">
    <citation type="submission" date="2020-10" db="EMBL/GenBank/DDBJ databases">
        <title>Genomic Encyclopedia of Type Strains, Phase IV (KMG-IV): sequencing the most valuable type-strain genomes for metagenomic binning, comparative biology and taxonomic classification.</title>
        <authorList>
            <person name="Goeker M."/>
        </authorList>
    </citation>
    <scope>NUCLEOTIDE SEQUENCE</scope>
    <source>
        <strain evidence="7">DSM 13886</strain>
    </source>
</reference>
<comment type="caution">
    <text evidence="7">The sequence shown here is derived from an EMBL/GenBank/DDBJ whole genome shotgun (WGS) entry which is preliminary data.</text>
</comment>
<dbReference type="PANTHER" id="PTHR43471:SF1">
    <property type="entry name" value="ABC TRANSPORTER PERMEASE PROTEIN NOSY-RELATED"/>
    <property type="match status" value="1"/>
</dbReference>
<dbReference type="GO" id="GO:0016020">
    <property type="term" value="C:membrane"/>
    <property type="evidence" value="ECO:0007669"/>
    <property type="project" value="UniProtKB-SubCell"/>
</dbReference>
<comment type="subcellular location">
    <subcellularLocation>
        <location evidence="1">Membrane</location>
        <topology evidence="1">Multi-pass membrane protein</topology>
    </subcellularLocation>
</comment>
<dbReference type="AlphaFoldDB" id="A0A927MIV9"/>
<evidence type="ECO:0000256" key="1">
    <source>
        <dbReference type="ARBA" id="ARBA00004141"/>
    </source>
</evidence>
<dbReference type="RefSeq" id="WP_192598965.1">
    <property type="nucleotide sequence ID" value="NZ_JADBEL010000012.1"/>
</dbReference>
<feature type="transmembrane region" description="Helical" evidence="5">
    <location>
        <begin position="120"/>
        <end position="146"/>
    </location>
</feature>
<evidence type="ECO:0000313" key="7">
    <source>
        <dbReference type="EMBL" id="MBE1555220.1"/>
    </source>
</evidence>
<name>A0A927MIV9_9BACL</name>
<evidence type="ECO:0000259" key="6">
    <source>
        <dbReference type="Pfam" id="PF12698"/>
    </source>
</evidence>
<proteinExistence type="predicted"/>
<organism evidence="7 8">
    <name type="scientific">Sporosarcina limicola</name>
    <dbReference type="NCBI Taxonomy" id="34101"/>
    <lineage>
        <taxon>Bacteria</taxon>
        <taxon>Bacillati</taxon>
        <taxon>Bacillota</taxon>
        <taxon>Bacilli</taxon>
        <taxon>Bacillales</taxon>
        <taxon>Caryophanaceae</taxon>
        <taxon>Sporosarcina</taxon>
    </lineage>
</organism>
<dbReference type="EMBL" id="JADBEL010000012">
    <property type="protein sequence ID" value="MBE1555220.1"/>
    <property type="molecule type" value="Genomic_DNA"/>
</dbReference>
<dbReference type="InterPro" id="IPR013525">
    <property type="entry name" value="ABC2_TM"/>
</dbReference>
<feature type="transmembrane region" description="Helical" evidence="5">
    <location>
        <begin position="207"/>
        <end position="229"/>
    </location>
</feature>
<keyword evidence="2 5" id="KW-0812">Transmembrane</keyword>
<protein>
    <submittedName>
        <fullName evidence="7">ABC-2 type transport system permease protein</fullName>
    </submittedName>
</protein>
<evidence type="ECO:0000256" key="5">
    <source>
        <dbReference type="SAM" id="Phobius"/>
    </source>
</evidence>
<gene>
    <name evidence="7" type="ORF">H4683_002325</name>
</gene>
<evidence type="ECO:0000313" key="8">
    <source>
        <dbReference type="Proteomes" id="UP000658225"/>
    </source>
</evidence>
<feature type="transmembrane region" description="Helical" evidence="5">
    <location>
        <begin position="51"/>
        <end position="71"/>
    </location>
</feature>
<dbReference type="PANTHER" id="PTHR43471">
    <property type="entry name" value="ABC TRANSPORTER PERMEASE"/>
    <property type="match status" value="1"/>
</dbReference>
<keyword evidence="8" id="KW-1185">Reference proteome</keyword>
<feature type="domain" description="ABC-2 type transporter transmembrane" evidence="6">
    <location>
        <begin position="56"/>
        <end position="226"/>
    </location>
</feature>
<feature type="transmembrane region" description="Helical" evidence="5">
    <location>
        <begin position="92"/>
        <end position="114"/>
    </location>
</feature>
<feature type="transmembrane region" description="Helical" evidence="5">
    <location>
        <begin position="21"/>
        <end position="39"/>
    </location>
</feature>
<feature type="transmembrane region" description="Helical" evidence="5">
    <location>
        <begin position="153"/>
        <end position="174"/>
    </location>
</feature>
<dbReference type="GO" id="GO:0140359">
    <property type="term" value="F:ABC-type transporter activity"/>
    <property type="evidence" value="ECO:0007669"/>
    <property type="project" value="InterPro"/>
</dbReference>
<sequence length="235" mass="25929">MTFSMKRVHAIFQKDLKDFSRNMAVSSIIFMPLILAAFYSRMGMDSIDAHYTIINMTFGMVATFVQCCLIAEEKEKNTLRGLMLSPATTSEILGGKSLLSFVLTIIIIFFSAFLVEYKPANIGVVAIAIVLSSFFYIGMGTLLGLLTKSVMEASFFVMPVIIVFSFGSFVMGFVDQYPILKVANYLPNIQLIDLATKVEVGAGFGDVLSNLGIIAAWVVVIFALTVVVYRKRMVD</sequence>
<dbReference type="Proteomes" id="UP000658225">
    <property type="component" value="Unassembled WGS sequence"/>
</dbReference>
<evidence type="ECO:0000256" key="4">
    <source>
        <dbReference type="ARBA" id="ARBA00023136"/>
    </source>
</evidence>
<accession>A0A927MIV9</accession>
<keyword evidence="4 5" id="KW-0472">Membrane</keyword>